<dbReference type="Pfam" id="PF13919">
    <property type="entry name" value="ASXH"/>
    <property type="match status" value="1"/>
</dbReference>
<dbReference type="AlphaFoldDB" id="A0A0D6ZZC2"/>
<feature type="region of interest" description="Disordered" evidence="1">
    <location>
        <begin position="1"/>
        <end position="40"/>
    </location>
</feature>
<dbReference type="InterPro" id="IPR028020">
    <property type="entry name" value="ASX_DEUBAD_dom"/>
</dbReference>
<organism evidence="3 4">
    <name type="scientific">Fistulina hepatica ATCC 64428</name>
    <dbReference type="NCBI Taxonomy" id="1128425"/>
    <lineage>
        <taxon>Eukaryota</taxon>
        <taxon>Fungi</taxon>
        <taxon>Dikarya</taxon>
        <taxon>Basidiomycota</taxon>
        <taxon>Agaricomycotina</taxon>
        <taxon>Agaricomycetes</taxon>
        <taxon>Agaricomycetidae</taxon>
        <taxon>Agaricales</taxon>
        <taxon>Fistulinaceae</taxon>
        <taxon>Fistulina</taxon>
    </lineage>
</organism>
<evidence type="ECO:0000313" key="4">
    <source>
        <dbReference type="Proteomes" id="UP000054144"/>
    </source>
</evidence>
<feature type="region of interest" description="Disordered" evidence="1">
    <location>
        <begin position="335"/>
        <end position="354"/>
    </location>
</feature>
<feature type="region of interest" description="Disordered" evidence="1">
    <location>
        <begin position="185"/>
        <end position="210"/>
    </location>
</feature>
<dbReference type="EMBL" id="KN882115">
    <property type="protein sequence ID" value="KIY43187.1"/>
    <property type="molecule type" value="Genomic_DNA"/>
</dbReference>
<feature type="compositionally biased region" description="Polar residues" evidence="1">
    <location>
        <begin position="109"/>
        <end position="122"/>
    </location>
</feature>
<feature type="domain" description="ASX DEUBAD" evidence="2">
    <location>
        <begin position="42"/>
        <end position="182"/>
    </location>
</feature>
<proteinExistence type="predicted"/>
<keyword evidence="4" id="KW-1185">Reference proteome</keyword>
<dbReference type="Proteomes" id="UP000054144">
    <property type="component" value="Unassembled WGS sequence"/>
</dbReference>
<evidence type="ECO:0000256" key="1">
    <source>
        <dbReference type="SAM" id="MobiDB-lite"/>
    </source>
</evidence>
<reference evidence="3 4" key="1">
    <citation type="journal article" date="2015" name="Fungal Genet. Biol.">
        <title>Evolution of novel wood decay mechanisms in Agaricales revealed by the genome sequences of Fistulina hepatica and Cylindrobasidium torrendii.</title>
        <authorList>
            <person name="Floudas D."/>
            <person name="Held B.W."/>
            <person name="Riley R."/>
            <person name="Nagy L.G."/>
            <person name="Koehler G."/>
            <person name="Ransdell A.S."/>
            <person name="Younus H."/>
            <person name="Chow J."/>
            <person name="Chiniquy J."/>
            <person name="Lipzen A."/>
            <person name="Tritt A."/>
            <person name="Sun H."/>
            <person name="Haridas S."/>
            <person name="LaButti K."/>
            <person name="Ohm R.A."/>
            <person name="Kues U."/>
            <person name="Blanchette R.A."/>
            <person name="Grigoriev I.V."/>
            <person name="Minto R.E."/>
            <person name="Hibbett D.S."/>
        </authorList>
    </citation>
    <scope>NUCLEOTIDE SEQUENCE [LARGE SCALE GENOMIC DNA]</scope>
    <source>
        <strain evidence="3 4">ATCC 64428</strain>
    </source>
</reference>
<protein>
    <recommendedName>
        <fullName evidence="2">ASX DEUBAD domain-containing protein</fullName>
    </recommendedName>
</protein>
<name>A0A0D6ZZC2_9AGAR</name>
<feature type="region of interest" description="Disordered" evidence="1">
    <location>
        <begin position="99"/>
        <end position="122"/>
    </location>
</feature>
<gene>
    <name evidence="3" type="ORF">FISHEDRAFT_53931</name>
</gene>
<evidence type="ECO:0000259" key="2">
    <source>
        <dbReference type="Pfam" id="PF13919"/>
    </source>
</evidence>
<evidence type="ECO:0000313" key="3">
    <source>
        <dbReference type="EMBL" id="KIY43187.1"/>
    </source>
</evidence>
<feature type="non-terminal residue" evidence="3">
    <location>
        <position position="1"/>
    </location>
</feature>
<accession>A0A0D6ZZC2</accession>
<sequence>NMADRPRRNTRKPLPRDVDWNETPRTTAQRGVKRKMLDPSAAKEAEISKMLTSSRSVLTQIDIAEIINANTWDLLSQDVQSVLMTLLPAPAFREFQPAVHPSHPAADTVSGSQSDSSAPSTTLDKNIFTDAHFLAAARTFQDHLASNWLSEAHKEKVQRYEQSVREGTASAPFKDDVWLADHPVENEVPVDPPESEGIIPMPNRTKRPTNPNVLRLHDLIQHSVIMPGDILAYSRRFAQLGLLIEKDVLIVSVNPRDSSVTVLLESGTESRLPTVLIYNEAASVDPPLTTRSMTVTTPSMLETGILDVDGRIDRSKRPNGNPWKRLSVWREQTQTDNAFAPPDPEDPRGGRQNRGTLFYLRDGLFYDRFA</sequence>
<dbReference type="OrthoDB" id="2289918at2759"/>